<evidence type="ECO:0008006" key="4">
    <source>
        <dbReference type="Google" id="ProtNLM"/>
    </source>
</evidence>
<name>A0A7D4PVQ6_9SPHI</name>
<dbReference type="AlphaFoldDB" id="A0A7D4PVQ6"/>
<feature type="signal peptide" evidence="1">
    <location>
        <begin position="1"/>
        <end position="19"/>
    </location>
</feature>
<dbReference type="KEGG" id="mmab:HQ865_19125"/>
<proteinExistence type="predicted"/>
<dbReference type="EMBL" id="CP054139">
    <property type="protein sequence ID" value="QKJ31788.1"/>
    <property type="molecule type" value="Genomic_DNA"/>
</dbReference>
<dbReference type="Proteomes" id="UP000505355">
    <property type="component" value="Chromosome"/>
</dbReference>
<evidence type="ECO:0000256" key="1">
    <source>
        <dbReference type="SAM" id="SignalP"/>
    </source>
</evidence>
<feature type="chain" id="PRO_5028797889" description="DUF4292 domain-containing protein" evidence="1">
    <location>
        <begin position="20"/>
        <end position="269"/>
    </location>
</feature>
<reference evidence="2 3" key="1">
    <citation type="submission" date="2020-05" db="EMBL/GenBank/DDBJ databases">
        <title>Mucilaginibacter mali sp. nov.</title>
        <authorList>
            <person name="Kim H.S."/>
            <person name="Lee K.C."/>
            <person name="Suh M.K."/>
            <person name="Kim J.-S."/>
            <person name="Han K.-I."/>
            <person name="Eom M.K."/>
            <person name="Shin Y.K."/>
            <person name="Lee J.-S."/>
        </authorList>
    </citation>
    <scope>NUCLEOTIDE SEQUENCE [LARGE SCALE GENOMIC DNA]</scope>
    <source>
        <strain evidence="2 3">G2-14</strain>
    </source>
</reference>
<gene>
    <name evidence="2" type="ORF">HQ865_19125</name>
</gene>
<organism evidence="2 3">
    <name type="scientific">Mucilaginibacter mali</name>
    <dbReference type="NCBI Taxonomy" id="2740462"/>
    <lineage>
        <taxon>Bacteria</taxon>
        <taxon>Pseudomonadati</taxon>
        <taxon>Bacteroidota</taxon>
        <taxon>Sphingobacteriia</taxon>
        <taxon>Sphingobacteriales</taxon>
        <taxon>Sphingobacteriaceae</taxon>
        <taxon>Mucilaginibacter</taxon>
    </lineage>
</organism>
<keyword evidence="3" id="KW-1185">Reference proteome</keyword>
<keyword evidence="1" id="KW-0732">Signal</keyword>
<protein>
    <recommendedName>
        <fullName evidence="4">DUF4292 domain-containing protein</fullName>
    </recommendedName>
</protein>
<dbReference type="RefSeq" id="WP_173416446.1">
    <property type="nucleotide sequence ID" value="NZ_CP054139.1"/>
</dbReference>
<sequence length="269" mass="30323">MKKTILLFVIILLSGSVFAQSNGASPAKQKPNPVLDSLLEKMQTMEIAQKRTVKKSPVSVVLKTDTVVYRIDQTMIGYQRIDQLLKGISSFAIDSSGAVSYLGQPVKKIAINGRPYAGLDLAKFIKRLPANLLDNMELIDDYGDAAWNSFVHSGPDKLLNLNIKRSVMEDLEYYLSNRPSRPLYSRGQYDNPDLYGNIYVDEHNPLDRRTNRAIASMLALSDQMHEVDQYGDQIPHFLIPTPYPVKDVMLKRDSQADKDRVPKALRLNP</sequence>
<evidence type="ECO:0000313" key="3">
    <source>
        <dbReference type="Proteomes" id="UP000505355"/>
    </source>
</evidence>
<accession>A0A7D4PVQ6</accession>
<evidence type="ECO:0000313" key="2">
    <source>
        <dbReference type="EMBL" id="QKJ31788.1"/>
    </source>
</evidence>